<dbReference type="PROSITE" id="PS50005">
    <property type="entry name" value="TPR"/>
    <property type="match status" value="1"/>
</dbReference>
<dbReference type="PANTHER" id="PTHR45586">
    <property type="entry name" value="TPR REPEAT-CONTAINING PROTEIN PA4667"/>
    <property type="match status" value="1"/>
</dbReference>
<evidence type="ECO:0000256" key="3">
    <source>
        <dbReference type="PROSITE-ProRule" id="PRU00339"/>
    </source>
</evidence>
<gene>
    <name evidence="5" type="ORF">JTBM06_V1_240003</name>
</gene>
<proteinExistence type="predicted"/>
<dbReference type="InterPro" id="IPR051012">
    <property type="entry name" value="CellSynth/LPSAsmb/PSIAsmb"/>
</dbReference>
<sequence>MPTITTSRDVEREGPVQAYKRSECRIVALLIVMLVLQGFTSAAVDTSPLAGPETIIIRIRQTGCEHIGGNAIAAGMTIDLAHALADSRLLSARQDEPSIPSMRQNALNMLVWLSCLPGENANLQAGFQRGADGKLIKTVSVNGAIDDLLTLRKELEKALYEFLSQKEEPHANQVTDGSAYIDYLRAIGGVASDDQLRKINVLKAAIASSEVFAPLWAQLGEAQLKLGESDFRNAHSHFAAAEASLVNALDINPTYPFAIDALASVFMRTGRTEGAARLLQKGIAARPNSAVLRARLGYAYRYAGLLEESVTEYRRSETLNSSLKNVISVEGQIAKAFIYQGHYEDALRSYDRVRLLLADFGQSPDEKILFYEGLTFFYLGQRPKAVQLFDAAYAAEPDTLWSRFAIAYKYAALDNHEDLISIAKRLENDNIADGERRYRLAHFYALAGHRTVAASHLAAALVAGNFNSTYISRDPFLEAIRSTKKYGEIMRRMNERQSAFQDSLHDIDGGYSE</sequence>
<dbReference type="InterPro" id="IPR011990">
    <property type="entry name" value="TPR-like_helical_dom_sf"/>
</dbReference>
<feature type="repeat" description="TPR" evidence="3">
    <location>
        <begin position="366"/>
        <end position="399"/>
    </location>
</feature>
<reference evidence="5" key="1">
    <citation type="submission" date="2019-07" db="EMBL/GenBank/DDBJ databases">
        <authorList>
            <person name="Weber M."/>
            <person name="Kostadinov I."/>
            <person name="Kostadinov D I."/>
        </authorList>
    </citation>
    <scope>NUCLEOTIDE SEQUENCE</scope>
    <source>
        <strain evidence="5">Gfbio:sag-sample-m06:053724c1-46a9-4a36-b237-ea2bf867836b</strain>
    </source>
</reference>
<keyword evidence="1" id="KW-0677">Repeat</keyword>
<evidence type="ECO:0000256" key="4">
    <source>
        <dbReference type="SAM" id="Phobius"/>
    </source>
</evidence>
<dbReference type="EMBL" id="LR633967">
    <property type="protein sequence ID" value="VUX56033.1"/>
    <property type="molecule type" value="Genomic_DNA"/>
</dbReference>
<keyword evidence="4" id="KW-0812">Transmembrane</keyword>
<dbReference type="PANTHER" id="PTHR45586:SF1">
    <property type="entry name" value="LIPOPOLYSACCHARIDE ASSEMBLY PROTEIN B"/>
    <property type="match status" value="1"/>
</dbReference>
<evidence type="ECO:0000256" key="1">
    <source>
        <dbReference type="ARBA" id="ARBA00022737"/>
    </source>
</evidence>
<accession>A0A7D9D268</accession>
<dbReference type="AlphaFoldDB" id="A0A7D9D268"/>
<keyword evidence="4" id="KW-0472">Membrane</keyword>
<organism evidence="5">
    <name type="scientific">uncultured Woeseiaceae bacterium</name>
    <dbReference type="NCBI Taxonomy" id="1983305"/>
    <lineage>
        <taxon>Bacteria</taxon>
        <taxon>Pseudomonadati</taxon>
        <taxon>Pseudomonadota</taxon>
        <taxon>Gammaproteobacteria</taxon>
        <taxon>Woeseiales</taxon>
        <taxon>Woeseiaceae</taxon>
        <taxon>environmental samples</taxon>
    </lineage>
</organism>
<evidence type="ECO:0000313" key="5">
    <source>
        <dbReference type="EMBL" id="VUX56033.1"/>
    </source>
</evidence>
<keyword evidence="2 3" id="KW-0802">TPR repeat</keyword>
<dbReference type="InterPro" id="IPR019734">
    <property type="entry name" value="TPR_rpt"/>
</dbReference>
<evidence type="ECO:0000256" key="2">
    <source>
        <dbReference type="ARBA" id="ARBA00022803"/>
    </source>
</evidence>
<protein>
    <submittedName>
        <fullName evidence="5">Uncharacterized protein</fullName>
    </submittedName>
</protein>
<dbReference type="SUPFAM" id="SSF48452">
    <property type="entry name" value="TPR-like"/>
    <property type="match status" value="2"/>
</dbReference>
<dbReference type="Gene3D" id="1.25.40.10">
    <property type="entry name" value="Tetratricopeptide repeat domain"/>
    <property type="match status" value="2"/>
</dbReference>
<name>A0A7D9D268_9GAMM</name>
<feature type="transmembrane region" description="Helical" evidence="4">
    <location>
        <begin position="26"/>
        <end position="44"/>
    </location>
</feature>
<dbReference type="SMART" id="SM00028">
    <property type="entry name" value="TPR"/>
    <property type="match status" value="5"/>
</dbReference>
<keyword evidence="4" id="KW-1133">Transmembrane helix</keyword>